<proteinExistence type="predicted"/>
<gene>
    <name evidence="2" type="ORF">AXW67_30305</name>
</gene>
<dbReference type="Proteomes" id="UP000077173">
    <property type="component" value="Unassembled WGS sequence"/>
</dbReference>
<comment type="caution">
    <text evidence="2">The sequence shown here is derived from an EMBL/GenBank/DDBJ whole genome shotgun (WGS) entry which is preliminary data.</text>
</comment>
<accession>A0A176YMM6</accession>
<organism evidence="2 3">
    <name type="scientific">Bradyrhizobium neotropicale</name>
    <dbReference type="NCBI Taxonomy" id="1497615"/>
    <lineage>
        <taxon>Bacteria</taxon>
        <taxon>Pseudomonadati</taxon>
        <taxon>Pseudomonadota</taxon>
        <taxon>Alphaproteobacteria</taxon>
        <taxon>Hyphomicrobiales</taxon>
        <taxon>Nitrobacteraceae</taxon>
        <taxon>Bradyrhizobium</taxon>
    </lineage>
</organism>
<feature type="region of interest" description="Disordered" evidence="1">
    <location>
        <begin position="73"/>
        <end position="98"/>
    </location>
</feature>
<dbReference type="AlphaFoldDB" id="A0A176YMM6"/>
<evidence type="ECO:0000313" key="3">
    <source>
        <dbReference type="Proteomes" id="UP000077173"/>
    </source>
</evidence>
<evidence type="ECO:0000256" key="1">
    <source>
        <dbReference type="SAM" id="MobiDB-lite"/>
    </source>
</evidence>
<dbReference type="EMBL" id="LSEF01000113">
    <property type="protein sequence ID" value="OAF07512.1"/>
    <property type="molecule type" value="Genomic_DNA"/>
</dbReference>
<protein>
    <submittedName>
        <fullName evidence="2">Uncharacterized protein</fullName>
    </submittedName>
</protein>
<reference evidence="2 3" key="1">
    <citation type="submission" date="2016-02" db="EMBL/GenBank/DDBJ databases">
        <title>Draft genome sequence of the strain BR 10247T Bradyrhizobium neotropicale isolated from nodules of Centrolobium paraense.</title>
        <authorList>
            <person name="Simoes-Araujo J.L."/>
            <person name="Barauna A.C."/>
            <person name="Silva K."/>
            <person name="Zilli J.E."/>
        </authorList>
    </citation>
    <scope>NUCLEOTIDE SEQUENCE [LARGE SCALE GENOMIC DNA]</scope>
    <source>
        <strain evidence="2 3">BR 10247</strain>
    </source>
</reference>
<evidence type="ECO:0000313" key="2">
    <source>
        <dbReference type="EMBL" id="OAF07512.1"/>
    </source>
</evidence>
<sequence length="98" mass="10059">MQLLATFSRLAILPKTESGAGVRAVDDVPAVDAVRRDDTELPVCFGATGLANCFGASTVTGGRAEPAVICDTAGPHSKTVDRTARAEGAAKLGDNRMT</sequence>
<keyword evidence="3" id="KW-1185">Reference proteome</keyword>
<name>A0A176YMM6_9BRAD</name>